<gene>
    <name evidence="1" type="ORF">EJ03DRAFT_338166</name>
</gene>
<proteinExistence type="predicted"/>
<evidence type="ECO:0000313" key="2">
    <source>
        <dbReference type="Proteomes" id="UP000799436"/>
    </source>
</evidence>
<reference evidence="1" key="1">
    <citation type="journal article" date="2020" name="Stud. Mycol.">
        <title>101 Dothideomycetes genomes: a test case for predicting lifestyles and emergence of pathogens.</title>
        <authorList>
            <person name="Haridas S."/>
            <person name="Albert R."/>
            <person name="Binder M."/>
            <person name="Bloem J."/>
            <person name="Labutti K."/>
            <person name="Salamov A."/>
            <person name="Andreopoulos B."/>
            <person name="Baker S."/>
            <person name="Barry K."/>
            <person name="Bills G."/>
            <person name="Bluhm B."/>
            <person name="Cannon C."/>
            <person name="Castanera R."/>
            <person name="Culley D."/>
            <person name="Daum C."/>
            <person name="Ezra D."/>
            <person name="Gonzalez J."/>
            <person name="Henrissat B."/>
            <person name="Kuo A."/>
            <person name="Liang C."/>
            <person name="Lipzen A."/>
            <person name="Lutzoni F."/>
            <person name="Magnuson J."/>
            <person name="Mondo S."/>
            <person name="Nolan M."/>
            <person name="Ohm R."/>
            <person name="Pangilinan J."/>
            <person name="Park H.-J."/>
            <person name="Ramirez L."/>
            <person name="Alfaro M."/>
            <person name="Sun H."/>
            <person name="Tritt A."/>
            <person name="Yoshinaga Y."/>
            <person name="Zwiers L.-H."/>
            <person name="Turgeon B."/>
            <person name="Goodwin S."/>
            <person name="Spatafora J."/>
            <person name="Crous P."/>
            <person name="Grigoriev I."/>
        </authorList>
    </citation>
    <scope>NUCLEOTIDE SEQUENCE</scope>
    <source>
        <strain evidence="1">CBS 116005</strain>
    </source>
</reference>
<dbReference type="OrthoDB" id="3515453at2759"/>
<accession>A0A6G1L2P1</accession>
<dbReference type="AlphaFoldDB" id="A0A6G1L2P1"/>
<protein>
    <submittedName>
        <fullName evidence="1">Uncharacterized protein</fullName>
    </submittedName>
</protein>
<keyword evidence="2" id="KW-1185">Reference proteome</keyword>
<dbReference type="EMBL" id="ML995867">
    <property type="protein sequence ID" value="KAF2766698.1"/>
    <property type="molecule type" value="Genomic_DNA"/>
</dbReference>
<evidence type="ECO:0000313" key="1">
    <source>
        <dbReference type="EMBL" id="KAF2766698.1"/>
    </source>
</evidence>
<sequence length="151" mass="17221">MLPLPTPDIHEIYRLNTSSTIPNNYNASLGMPGLLTWDLILGGTSNDTMVISQGLSLHVYESSNTAFPAFEIDQQQFLVAFDEDGLMNVQSDYDDTVTPPTEYIGTRAYYRWYICQNNFDGYKYFNLNWVLGDTKPQNPTCQKVQVLRTFV</sequence>
<name>A0A6G1L2P1_9PEZI</name>
<dbReference type="Proteomes" id="UP000799436">
    <property type="component" value="Unassembled WGS sequence"/>
</dbReference>
<organism evidence="1 2">
    <name type="scientific">Teratosphaeria nubilosa</name>
    <dbReference type="NCBI Taxonomy" id="161662"/>
    <lineage>
        <taxon>Eukaryota</taxon>
        <taxon>Fungi</taxon>
        <taxon>Dikarya</taxon>
        <taxon>Ascomycota</taxon>
        <taxon>Pezizomycotina</taxon>
        <taxon>Dothideomycetes</taxon>
        <taxon>Dothideomycetidae</taxon>
        <taxon>Mycosphaerellales</taxon>
        <taxon>Teratosphaeriaceae</taxon>
        <taxon>Teratosphaeria</taxon>
    </lineage>
</organism>